<reference evidence="1" key="5">
    <citation type="submission" date="2022-05" db="EMBL/GenBank/DDBJ databases">
        <authorList>
            <person name="Chen Y."/>
            <person name="Zhu J."/>
            <person name="Zhu K."/>
        </authorList>
    </citation>
    <scope>NUCLEOTIDE SEQUENCE</scope>
    <source>
        <strain evidence="1">AV25</strain>
    </source>
</reference>
<evidence type="ECO:0000313" key="5">
    <source>
        <dbReference type="EMBL" id="SUV40443.1"/>
    </source>
</evidence>
<evidence type="ECO:0000313" key="9">
    <source>
        <dbReference type="Proteomes" id="UP000294229"/>
    </source>
</evidence>
<dbReference type="eggNOG" id="ENOG5031K0S">
    <property type="taxonomic scope" value="Bacteria"/>
</dbReference>
<proteinExistence type="predicted"/>
<reference evidence="2 6" key="1">
    <citation type="submission" date="2018-06" db="EMBL/GenBank/DDBJ databases">
        <authorList>
            <person name="Teymurazov M."/>
            <person name="Kislichkina A."/>
            <person name="Abaymova A."/>
            <person name="Mukhina T."/>
            <person name="Mayskaya N."/>
            <person name="Svetoch E."/>
            <person name="Bogun A."/>
        </authorList>
    </citation>
    <scope>NUCLEOTIDE SEQUENCE [LARGE SCALE GENOMIC DNA]</scope>
    <source>
        <strain evidence="2 6">SCPM-O-B-8406</strain>
    </source>
</reference>
<reference evidence="7 8" key="2">
    <citation type="submission" date="2018-06" db="EMBL/GenBank/DDBJ databases">
        <authorList>
            <consortium name="Pathogen Informatics"/>
            <person name="Doyle S."/>
        </authorList>
    </citation>
    <scope>NUCLEOTIDE SEQUENCE [LARGE SCALE GENOMIC DNA]</scope>
    <source>
        <strain evidence="5 8">NCTC10926</strain>
        <strain evidence="4 7">NCTC11296</strain>
    </source>
</reference>
<dbReference type="Proteomes" id="UP000247594">
    <property type="component" value="Unassembled WGS sequence"/>
</dbReference>
<dbReference type="Proteomes" id="UP000294229">
    <property type="component" value="Unassembled WGS sequence"/>
</dbReference>
<gene>
    <name evidence="2" type="ORF">DM482_11275</name>
    <name evidence="3" type="ORF">EIG79_02295</name>
    <name evidence="1" type="ORF">M5S13_10495</name>
    <name evidence="5" type="ORF">NCTC10926_02482</name>
    <name evidence="4" type="ORF">NCTC11296_00242</name>
</gene>
<dbReference type="OrthoDB" id="5690717at2"/>
<dbReference type="Proteomes" id="UP001347884">
    <property type="component" value="Unassembled WGS sequence"/>
</dbReference>
<dbReference type="InterPro" id="IPR020511">
    <property type="entry name" value="Uncharacterised_HI0941"/>
</dbReference>
<reference evidence="3 9" key="3">
    <citation type="submission" date="2018-11" db="EMBL/GenBank/DDBJ databases">
        <title>Sequencing Av. paragallinarum serogroups.</title>
        <authorList>
            <person name="Hellmuth J.E."/>
            <person name="Boucher C.E."/>
            <person name="Cason E.D."/>
        </authorList>
    </citation>
    <scope>NUCLEOTIDE SEQUENCE [LARGE SCALE GENOMIC DNA]</scope>
    <source>
        <strain evidence="3 9">SA-3</strain>
    </source>
</reference>
<dbReference type="RefSeq" id="WP_017806953.1">
    <property type="nucleotide sequence ID" value="NZ_CP081939.1"/>
</dbReference>
<dbReference type="EMBL" id="QJPJ01000028">
    <property type="protein sequence ID" value="PXZ38047.1"/>
    <property type="molecule type" value="Genomic_DNA"/>
</dbReference>
<evidence type="ECO:0000313" key="1">
    <source>
        <dbReference type="EMBL" id="MEE6042302.1"/>
    </source>
</evidence>
<accession>A0A0F5EWR5</accession>
<evidence type="ECO:0000313" key="3">
    <source>
        <dbReference type="EMBL" id="RZN60926.1"/>
    </source>
</evidence>
<protein>
    <submittedName>
        <fullName evidence="1">DUF5374 domain-containing protein</fullName>
    </submittedName>
    <submittedName>
        <fullName evidence="4">Type II secretory pathway, pseudopilin</fullName>
    </submittedName>
</protein>
<keyword evidence="10" id="KW-1185">Reference proteome</keyword>
<evidence type="ECO:0000313" key="7">
    <source>
        <dbReference type="Proteomes" id="UP000254465"/>
    </source>
</evidence>
<evidence type="ECO:0000313" key="4">
    <source>
        <dbReference type="EMBL" id="STO70360.1"/>
    </source>
</evidence>
<name>A0A0F5EWR5_AVIPA</name>
<dbReference type="Pfam" id="PF17344">
    <property type="entry name" value="DUF5374"/>
    <property type="match status" value="1"/>
</dbReference>
<organism evidence="3 9">
    <name type="scientific">Avibacterium paragallinarum</name>
    <name type="common">Haemophilus gallinarum</name>
    <dbReference type="NCBI Taxonomy" id="728"/>
    <lineage>
        <taxon>Bacteria</taxon>
        <taxon>Pseudomonadati</taxon>
        <taxon>Pseudomonadota</taxon>
        <taxon>Gammaproteobacteria</taxon>
        <taxon>Pasteurellales</taxon>
        <taxon>Pasteurellaceae</taxon>
        <taxon>Avibacterium</taxon>
    </lineage>
</organism>
<evidence type="ECO:0000313" key="10">
    <source>
        <dbReference type="Proteomes" id="UP001347884"/>
    </source>
</evidence>
<evidence type="ECO:0000313" key="8">
    <source>
        <dbReference type="Proteomes" id="UP000254620"/>
    </source>
</evidence>
<reference evidence="1 10" key="4">
    <citation type="journal article" date="2022" name="Front. Microbiol.">
        <title>Commensal bacteria contribute to the growth of multidrug-resistant Avibacterium paragallinarum in chickens.</title>
        <authorList>
            <person name="Zhu J."/>
            <person name="Chen Y."/>
            <person name="Wu Y."/>
            <person name="Wang Y."/>
            <person name="Zhu K."/>
        </authorList>
    </citation>
    <scope>NUCLEOTIDE SEQUENCE [LARGE SCALE GENOMIC DNA]</scope>
    <source>
        <strain evidence="1 10">AV25</strain>
    </source>
</reference>
<dbReference type="Proteomes" id="UP000254620">
    <property type="component" value="Unassembled WGS sequence"/>
</dbReference>
<sequence length="101" mass="11775">MILKPYRLLKYKGMNLFSLLVTLTLFSGIFLSVNQWLSHQRQSAVRIFQDLQAWSIANNQQQRRLMGLDCQSQIEQNHIIFHISCDGNQVTVHYPTGNVRL</sequence>
<dbReference type="AlphaFoldDB" id="A0A0F5EWR5"/>
<dbReference type="EMBL" id="RQXS01000005">
    <property type="protein sequence ID" value="RZN60926.1"/>
    <property type="molecule type" value="Genomic_DNA"/>
</dbReference>
<dbReference type="Proteomes" id="UP000254465">
    <property type="component" value="Unassembled WGS sequence"/>
</dbReference>
<evidence type="ECO:0000313" key="6">
    <source>
        <dbReference type="Proteomes" id="UP000247594"/>
    </source>
</evidence>
<dbReference type="EMBL" id="UFSW01000002">
    <property type="protein sequence ID" value="SUV40443.1"/>
    <property type="molecule type" value="Genomic_DNA"/>
</dbReference>
<evidence type="ECO:0000313" key="2">
    <source>
        <dbReference type="EMBL" id="PXZ38047.1"/>
    </source>
</evidence>
<dbReference type="EMBL" id="UGHK01000001">
    <property type="protein sequence ID" value="STO70360.1"/>
    <property type="molecule type" value="Genomic_DNA"/>
</dbReference>
<dbReference type="EMBL" id="JAMDKF010000027">
    <property type="protein sequence ID" value="MEE6042302.1"/>
    <property type="molecule type" value="Genomic_DNA"/>
</dbReference>